<name>A0A8X6H1M8_TRICU</name>
<dbReference type="SUPFAM" id="SSF53098">
    <property type="entry name" value="Ribonuclease H-like"/>
    <property type="match status" value="1"/>
</dbReference>
<dbReference type="OrthoDB" id="6432425at2759"/>
<organism evidence="2 3">
    <name type="scientific">Trichonephila clavata</name>
    <name type="common">Joro spider</name>
    <name type="synonym">Nephila clavata</name>
    <dbReference type="NCBI Taxonomy" id="2740835"/>
    <lineage>
        <taxon>Eukaryota</taxon>
        <taxon>Metazoa</taxon>
        <taxon>Ecdysozoa</taxon>
        <taxon>Arthropoda</taxon>
        <taxon>Chelicerata</taxon>
        <taxon>Arachnida</taxon>
        <taxon>Araneae</taxon>
        <taxon>Araneomorphae</taxon>
        <taxon>Entelegynae</taxon>
        <taxon>Araneoidea</taxon>
        <taxon>Nephilidae</taxon>
        <taxon>Trichonephila</taxon>
    </lineage>
</organism>
<evidence type="ECO:0000259" key="1">
    <source>
        <dbReference type="PROSITE" id="PS50994"/>
    </source>
</evidence>
<dbReference type="PANTHER" id="PTHR38681:SF1">
    <property type="entry name" value="RETROVIRUS-RELATED POL POLYPROTEIN FROM TRANSPOSON 412-LIKE PROTEIN"/>
    <property type="match status" value="1"/>
</dbReference>
<evidence type="ECO:0000313" key="3">
    <source>
        <dbReference type="Proteomes" id="UP000887116"/>
    </source>
</evidence>
<dbReference type="InterPro" id="IPR036397">
    <property type="entry name" value="RNaseH_sf"/>
</dbReference>
<dbReference type="PROSITE" id="PS50994">
    <property type="entry name" value="INTEGRASE"/>
    <property type="match status" value="1"/>
</dbReference>
<dbReference type="EMBL" id="BMAO01037112">
    <property type="protein sequence ID" value="GFR15328.1"/>
    <property type="molecule type" value="Genomic_DNA"/>
</dbReference>
<dbReference type="GO" id="GO:0015074">
    <property type="term" value="P:DNA integration"/>
    <property type="evidence" value="ECO:0007669"/>
    <property type="project" value="InterPro"/>
</dbReference>
<accession>A0A8X6H1M8</accession>
<proteinExistence type="predicted"/>
<dbReference type="InterPro" id="IPR012337">
    <property type="entry name" value="RNaseH-like_sf"/>
</dbReference>
<protein>
    <submittedName>
        <fullName evidence="2">Gag-Pol polyprotein</fullName>
    </submittedName>
</protein>
<dbReference type="AlphaFoldDB" id="A0A8X6H1M8"/>
<comment type="caution">
    <text evidence="2">The sequence shown here is derived from an EMBL/GenBank/DDBJ whole genome shotgun (WGS) entry which is preliminary data.</text>
</comment>
<reference evidence="2" key="1">
    <citation type="submission" date="2020-07" db="EMBL/GenBank/DDBJ databases">
        <title>Multicomponent nature underlies the extraordinary mechanical properties of spider dragline silk.</title>
        <authorList>
            <person name="Kono N."/>
            <person name="Nakamura H."/>
            <person name="Mori M."/>
            <person name="Yoshida Y."/>
            <person name="Ohtoshi R."/>
            <person name="Malay A.D."/>
            <person name="Moran D.A.P."/>
            <person name="Tomita M."/>
            <person name="Numata K."/>
            <person name="Arakawa K."/>
        </authorList>
    </citation>
    <scope>NUCLEOTIDE SEQUENCE</scope>
</reference>
<evidence type="ECO:0000313" key="2">
    <source>
        <dbReference type="EMBL" id="GFR15328.1"/>
    </source>
</evidence>
<gene>
    <name evidence="2" type="ORF">TNCT_291181</name>
</gene>
<dbReference type="Gene3D" id="3.30.420.10">
    <property type="entry name" value="Ribonuclease H-like superfamily/Ribonuclease H"/>
    <property type="match status" value="1"/>
</dbReference>
<feature type="domain" description="Integrase catalytic" evidence="1">
    <location>
        <begin position="1"/>
        <end position="78"/>
    </location>
</feature>
<keyword evidence="3" id="KW-1185">Reference proteome</keyword>
<dbReference type="Proteomes" id="UP000887116">
    <property type="component" value="Unassembled WGS sequence"/>
</dbReference>
<sequence length="130" mass="15126">MLGIQRIRTPPYHPSSNGMVERLHRTLKQAIRCHETKWTQSLPVVLRAFIKEDLNASCAEMVFGKTIVLPGEFFEHSSHTQTPTDPLEFLLGLRETFRTLKPTNYCFLSFIYLMFRAHILQNRLSCLCKD</sequence>
<dbReference type="GO" id="GO:0003676">
    <property type="term" value="F:nucleic acid binding"/>
    <property type="evidence" value="ECO:0007669"/>
    <property type="project" value="InterPro"/>
</dbReference>
<dbReference type="PANTHER" id="PTHR38681">
    <property type="entry name" value="RETROVIRUS-RELATED POL POLYPROTEIN FROM TRANSPOSON 412-LIKE PROTEIN-RELATED"/>
    <property type="match status" value="1"/>
</dbReference>
<dbReference type="InterPro" id="IPR001584">
    <property type="entry name" value="Integrase_cat-core"/>
</dbReference>